<dbReference type="InterPro" id="IPR037171">
    <property type="entry name" value="NagB/RpiA_transferase-like"/>
</dbReference>
<dbReference type="SUPFAM" id="SSF100950">
    <property type="entry name" value="NagB/RpiA/CoA transferase-like"/>
    <property type="match status" value="1"/>
</dbReference>
<sequence length="197" mass="21410">MAVPPPSRPDPMNKAALRTRLRATRAAFVSHMHPDDIARHAMAVAARLIPILQTARCVGGYAPLGNEFPILPALEQAASRGIATALPHVTHRDRPMDFRTWTPGTVLEKGCFGLPQPDTGLPIVPDVILTPLLGFDRALQRIGQGAGFYDRWLSAHPASICVGIAWSVQEVPQIPVDAWDMPLHAIVTEKEWIGPSS</sequence>
<feature type="binding site" evidence="4">
    <location>
        <begin position="141"/>
        <end position="149"/>
    </location>
    <ligand>
        <name>ATP</name>
        <dbReference type="ChEBI" id="CHEBI:30616"/>
    </ligand>
</feature>
<gene>
    <name evidence="6" type="ORF">FHS49_001138</name>
</gene>
<dbReference type="PIRSF" id="PIRSF006806">
    <property type="entry name" value="FTHF_cligase"/>
    <property type="match status" value="1"/>
</dbReference>
<dbReference type="GO" id="GO:0030272">
    <property type="term" value="F:5-formyltetrahydrofolate cyclo-ligase activity"/>
    <property type="evidence" value="ECO:0007669"/>
    <property type="project" value="UniProtKB-EC"/>
</dbReference>
<organism evidence="6 7">
    <name type="scientific">Sphingobium boeckii</name>
    <dbReference type="NCBI Taxonomy" id="1082345"/>
    <lineage>
        <taxon>Bacteria</taxon>
        <taxon>Pseudomonadati</taxon>
        <taxon>Pseudomonadota</taxon>
        <taxon>Alphaproteobacteria</taxon>
        <taxon>Sphingomonadales</taxon>
        <taxon>Sphingomonadaceae</taxon>
        <taxon>Sphingobium</taxon>
    </lineage>
</organism>
<keyword evidence="6" id="KW-0436">Ligase</keyword>
<dbReference type="Pfam" id="PF01812">
    <property type="entry name" value="5-FTHF_cyc-lig"/>
    <property type="match status" value="1"/>
</dbReference>
<evidence type="ECO:0000256" key="3">
    <source>
        <dbReference type="ARBA" id="ARBA00022840"/>
    </source>
</evidence>
<accession>A0A7W9EEL7</accession>
<reference evidence="6 7" key="1">
    <citation type="submission" date="2020-08" db="EMBL/GenBank/DDBJ databases">
        <title>Genomic Encyclopedia of Type Strains, Phase IV (KMG-IV): sequencing the most valuable type-strain genomes for metagenomic binning, comparative biology and taxonomic classification.</title>
        <authorList>
            <person name="Goeker M."/>
        </authorList>
    </citation>
    <scope>NUCLEOTIDE SEQUENCE [LARGE SCALE GENOMIC DNA]</scope>
    <source>
        <strain evidence="6 7">DSM 25079</strain>
    </source>
</reference>
<comment type="caution">
    <text evidence="6">The sequence shown here is derived from an EMBL/GenBank/DDBJ whole genome shotgun (WGS) entry which is preliminary data.</text>
</comment>
<evidence type="ECO:0000313" key="6">
    <source>
        <dbReference type="EMBL" id="MBB5685130.1"/>
    </source>
</evidence>
<comment type="similarity">
    <text evidence="1 5">Belongs to the 5-formyltetrahydrofolate cyclo-ligase family.</text>
</comment>
<comment type="catalytic activity">
    <reaction evidence="5">
        <text>(6S)-5-formyl-5,6,7,8-tetrahydrofolate + ATP = (6R)-5,10-methenyltetrahydrofolate + ADP + phosphate</text>
        <dbReference type="Rhea" id="RHEA:10488"/>
        <dbReference type="ChEBI" id="CHEBI:30616"/>
        <dbReference type="ChEBI" id="CHEBI:43474"/>
        <dbReference type="ChEBI" id="CHEBI:57455"/>
        <dbReference type="ChEBI" id="CHEBI:57457"/>
        <dbReference type="ChEBI" id="CHEBI:456216"/>
        <dbReference type="EC" id="6.3.3.2"/>
    </reaction>
</comment>
<dbReference type="PANTHER" id="PTHR23407">
    <property type="entry name" value="ATPASE INHIBITOR/5-FORMYLTETRAHYDROFOLATE CYCLO-LIGASE"/>
    <property type="match status" value="1"/>
</dbReference>
<evidence type="ECO:0000313" key="7">
    <source>
        <dbReference type="Proteomes" id="UP000549617"/>
    </source>
</evidence>
<dbReference type="GO" id="GO:0035999">
    <property type="term" value="P:tetrahydrofolate interconversion"/>
    <property type="evidence" value="ECO:0007669"/>
    <property type="project" value="TreeGrafter"/>
</dbReference>
<comment type="cofactor">
    <cofactor evidence="5">
        <name>Mg(2+)</name>
        <dbReference type="ChEBI" id="CHEBI:18420"/>
    </cofactor>
</comment>
<keyword evidence="2 4" id="KW-0547">Nucleotide-binding</keyword>
<dbReference type="RefSeq" id="WP_246350383.1">
    <property type="nucleotide sequence ID" value="NZ_JACIJC010000002.1"/>
</dbReference>
<dbReference type="PANTHER" id="PTHR23407:SF1">
    <property type="entry name" value="5-FORMYLTETRAHYDROFOLATE CYCLO-LIGASE"/>
    <property type="match status" value="1"/>
</dbReference>
<dbReference type="NCBIfam" id="TIGR02727">
    <property type="entry name" value="MTHFS_bact"/>
    <property type="match status" value="1"/>
</dbReference>
<dbReference type="EMBL" id="JACIJC010000002">
    <property type="protein sequence ID" value="MBB5685130.1"/>
    <property type="molecule type" value="Genomic_DNA"/>
</dbReference>
<feature type="binding site" evidence="4">
    <location>
        <position position="67"/>
    </location>
    <ligand>
        <name>substrate</name>
    </ligand>
</feature>
<dbReference type="InterPro" id="IPR024185">
    <property type="entry name" value="FTHF_cligase-like_sf"/>
</dbReference>
<dbReference type="AlphaFoldDB" id="A0A7W9EEL7"/>
<dbReference type="Proteomes" id="UP000549617">
    <property type="component" value="Unassembled WGS sequence"/>
</dbReference>
<evidence type="ECO:0000256" key="1">
    <source>
        <dbReference type="ARBA" id="ARBA00010638"/>
    </source>
</evidence>
<keyword evidence="3 4" id="KW-0067">ATP-binding</keyword>
<evidence type="ECO:0000256" key="4">
    <source>
        <dbReference type="PIRSR" id="PIRSR006806-1"/>
    </source>
</evidence>
<dbReference type="GO" id="GO:0046872">
    <property type="term" value="F:metal ion binding"/>
    <property type="evidence" value="ECO:0007669"/>
    <property type="project" value="UniProtKB-KW"/>
</dbReference>
<keyword evidence="5" id="KW-0479">Metal-binding</keyword>
<dbReference type="InterPro" id="IPR002698">
    <property type="entry name" value="FTHF_cligase"/>
</dbReference>
<keyword evidence="7" id="KW-1185">Reference proteome</keyword>
<name>A0A7W9EEL7_9SPHN</name>
<evidence type="ECO:0000256" key="2">
    <source>
        <dbReference type="ARBA" id="ARBA00022741"/>
    </source>
</evidence>
<feature type="binding site" evidence="4">
    <location>
        <begin position="14"/>
        <end position="18"/>
    </location>
    <ligand>
        <name>ATP</name>
        <dbReference type="ChEBI" id="CHEBI:30616"/>
    </ligand>
</feature>
<dbReference type="Gene3D" id="3.40.50.10420">
    <property type="entry name" value="NagB/RpiA/CoA transferase-like"/>
    <property type="match status" value="1"/>
</dbReference>
<protein>
    <recommendedName>
        <fullName evidence="5">5-formyltetrahydrofolate cyclo-ligase</fullName>
        <ecNumber evidence="5">6.3.3.2</ecNumber>
    </recommendedName>
</protein>
<dbReference type="EC" id="6.3.3.2" evidence="5"/>
<evidence type="ECO:0000256" key="5">
    <source>
        <dbReference type="RuleBase" id="RU361279"/>
    </source>
</evidence>
<dbReference type="GO" id="GO:0005524">
    <property type="term" value="F:ATP binding"/>
    <property type="evidence" value="ECO:0007669"/>
    <property type="project" value="UniProtKB-KW"/>
</dbReference>
<proteinExistence type="inferred from homology"/>
<keyword evidence="5" id="KW-0460">Magnesium</keyword>
<dbReference type="GO" id="GO:0009396">
    <property type="term" value="P:folic acid-containing compound biosynthetic process"/>
    <property type="evidence" value="ECO:0007669"/>
    <property type="project" value="TreeGrafter"/>
</dbReference>